<organism evidence="1">
    <name type="scientific">human gut metagenome</name>
    <dbReference type="NCBI Taxonomy" id="408170"/>
    <lineage>
        <taxon>unclassified sequences</taxon>
        <taxon>metagenomes</taxon>
        <taxon>organismal metagenomes</taxon>
    </lineage>
</organism>
<gene>
    <name evidence="1" type="ORF">LEA_09950</name>
</gene>
<comment type="caution">
    <text evidence="1">The sequence shown here is derived from an EMBL/GenBank/DDBJ whole genome shotgun (WGS) entry which is preliminary data.</text>
</comment>
<name>K1TIQ6_9ZZZZ</name>
<accession>K1TIQ6</accession>
<protein>
    <submittedName>
        <fullName evidence="1">Uncharacterized protein</fullName>
    </submittedName>
</protein>
<dbReference type="AlphaFoldDB" id="K1TIQ6"/>
<reference evidence="1" key="1">
    <citation type="journal article" date="2013" name="Environ. Microbiol.">
        <title>Microbiota from the distal guts of lean and obese adolescents exhibit partial functional redundancy besides clear differences in community structure.</title>
        <authorList>
            <person name="Ferrer M."/>
            <person name="Ruiz A."/>
            <person name="Lanza F."/>
            <person name="Haange S.B."/>
            <person name="Oberbach A."/>
            <person name="Till H."/>
            <person name="Bargiela R."/>
            <person name="Campoy C."/>
            <person name="Segura M.T."/>
            <person name="Richter M."/>
            <person name="von Bergen M."/>
            <person name="Seifert J."/>
            <person name="Suarez A."/>
        </authorList>
    </citation>
    <scope>NUCLEOTIDE SEQUENCE</scope>
</reference>
<feature type="non-terminal residue" evidence="1">
    <location>
        <position position="1"/>
    </location>
</feature>
<proteinExistence type="predicted"/>
<evidence type="ECO:0000313" key="1">
    <source>
        <dbReference type="EMBL" id="EKC66165.1"/>
    </source>
</evidence>
<dbReference type="EMBL" id="AJWY01006680">
    <property type="protein sequence ID" value="EKC66165.1"/>
    <property type="molecule type" value="Genomic_DNA"/>
</dbReference>
<sequence length="41" mass="4365">IIAAYKQEKYAEFGTENFADASRAAVKDMVEDISGALAAAK</sequence>